<accession>A0A2T3J719</accession>
<protein>
    <submittedName>
        <fullName evidence="2">Uncharacterized protein</fullName>
    </submittedName>
</protein>
<evidence type="ECO:0000313" key="3">
    <source>
        <dbReference type="Proteomes" id="UP000240987"/>
    </source>
</evidence>
<keyword evidence="1" id="KW-0472">Membrane</keyword>
<sequence>MSIYSMYYFFSDISDYINDLMLFSLSLLFVVTSFISRRLIHIIQAIVLAGIAIYDSSSVFPVIAYLSMYIMSLSGIMRSYGLLRRGIITNPLTIKSLMWLTMSVTIICCTQVLVMIMFYVVSALRIDPVFDLFSGAHNCL</sequence>
<dbReference type="AlphaFoldDB" id="A0A2T3J719"/>
<gene>
    <name evidence="2" type="ORF">C9J12_26760</name>
</gene>
<reference evidence="2 3" key="1">
    <citation type="submission" date="2018-01" db="EMBL/GenBank/DDBJ databases">
        <title>Whole genome sequencing of Histamine producing bacteria.</title>
        <authorList>
            <person name="Butler K."/>
        </authorList>
    </citation>
    <scope>NUCLEOTIDE SEQUENCE [LARGE SCALE GENOMIC DNA]</scope>
    <source>
        <strain evidence="2 3">JCM 12947</strain>
    </source>
</reference>
<evidence type="ECO:0000256" key="1">
    <source>
        <dbReference type="SAM" id="Phobius"/>
    </source>
</evidence>
<feature type="transmembrane region" description="Helical" evidence="1">
    <location>
        <begin position="97"/>
        <end position="121"/>
    </location>
</feature>
<proteinExistence type="predicted"/>
<name>A0A2T3J719_9GAMM</name>
<evidence type="ECO:0000313" key="2">
    <source>
        <dbReference type="EMBL" id="PSU44550.1"/>
    </source>
</evidence>
<dbReference type="RefSeq" id="WP_107245811.1">
    <property type="nucleotide sequence ID" value="NZ_PYMJ01000048.1"/>
</dbReference>
<keyword evidence="1" id="KW-0812">Transmembrane</keyword>
<keyword evidence="1" id="KW-1133">Transmembrane helix</keyword>
<feature type="transmembrane region" description="Helical" evidence="1">
    <location>
        <begin position="52"/>
        <end position="77"/>
    </location>
</feature>
<keyword evidence="3" id="KW-1185">Reference proteome</keyword>
<dbReference type="Proteomes" id="UP000240987">
    <property type="component" value="Unassembled WGS sequence"/>
</dbReference>
<dbReference type="EMBL" id="PYMJ01000048">
    <property type="protein sequence ID" value="PSU44550.1"/>
    <property type="molecule type" value="Genomic_DNA"/>
</dbReference>
<organism evidence="2 3">
    <name type="scientific">Photobacterium frigidiphilum</name>
    <dbReference type="NCBI Taxonomy" id="264736"/>
    <lineage>
        <taxon>Bacteria</taxon>
        <taxon>Pseudomonadati</taxon>
        <taxon>Pseudomonadota</taxon>
        <taxon>Gammaproteobacteria</taxon>
        <taxon>Vibrionales</taxon>
        <taxon>Vibrionaceae</taxon>
        <taxon>Photobacterium</taxon>
    </lineage>
</organism>
<comment type="caution">
    <text evidence="2">The sequence shown here is derived from an EMBL/GenBank/DDBJ whole genome shotgun (WGS) entry which is preliminary data.</text>
</comment>
<feature type="transmembrane region" description="Helical" evidence="1">
    <location>
        <begin position="20"/>
        <end position="40"/>
    </location>
</feature>